<name>A0ABP7DCI1_9ACTN</name>
<dbReference type="InterPro" id="IPR011201">
    <property type="entry name" value="Zinc-ribbon_6_bact"/>
</dbReference>
<protein>
    <submittedName>
        <fullName evidence="2">Zinc-binding peptidase</fullName>
    </submittedName>
</protein>
<accession>A0ABP7DCI1</accession>
<gene>
    <name evidence="2" type="ORF">GCM10022204_19630</name>
</gene>
<proteinExistence type="predicted"/>
<keyword evidence="3" id="KW-1185">Reference proteome</keyword>
<dbReference type="RefSeq" id="WP_344812148.1">
    <property type="nucleotide sequence ID" value="NZ_BAAAYX010000004.1"/>
</dbReference>
<evidence type="ECO:0000313" key="2">
    <source>
        <dbReference type="EMBL" id="GAA3702609.1"/>
    </source>
</evidence>
<evidence type="ECO:0000259" key="1">
    <source>
        <dbReference type="Pfam" id="PF10005"/>
    </source>
</evidence>
<feature type="domain" description="Zinc-ribbon" evidence="1">
    <location>
        <begin position="4"/>
        <end position="84"/>
    </location>
</feature>
<reference evidence="3" key="1">
    <citation type="journal article" date="2019" name="Int. J. Syst. Evol. Microbiol.">
        <title>The Global Catalogue of Microorganisms (GCM) 10K type strain sequencing project: providing services to taxonomists for standard genome sequencing and annotation.</title>
        <authorList>
            <consortium name="The Broad Institute Genomics Platform"/>
            <consortium name="The Broad Institute Genome Sequencing Center for Infectious Disease"/>
            <person name="Wu L."/>
            <person name="Ma J."/>
        </authorList>
    </citation>
    <scope>NUCLEOTIDE SEQUENCE [LARGE SCALE GENOMIC DNA]</scope>
    <source>
        <strain evidence="3">JCM 16548</strain>
    </source>
</reference>
<dbReference type="Pfam" id="PF10005">
    <property type="entry name" value="Zn_ribbon_DZR_6"/>
    <property type="match status" value="1"/>
</dbReference>
<comment type="caution">
    <text evidence="2">The sequence shown here is derived from an EMBL/GenBank/DDBJ whole genome shotgun (WGS) entry which is preliminary data.</text>
</comment>
<evidence type="ECO:0000313" key="3">
    <source>
        <dbReference type="Proteomes" id="UP001500051"/>
    </source>
</evidence>
<dbReference type="PIRSF" id="PIRSF012641">
    <property type="entry name" value="UCP012641"/>
    <property type="match status" value="1"/>
</dbReference>
<sequence>MQRFDCARCGALISFEDAGCASCGDRLAYRPDLRTMVNASTDDGAGFVGWHACAERSWGCNWLVRDGDDQARCPACRLNRRTPPRDDTIGWEQLSRAAVAKRRLVHQLTDLGLPITSYHERPDGGLAFDLLSSATSGQRVVIGHANGVISVDLAESTDAHRESVRVWLDEAYRTMLGHFRHEIGHYYWQVLIPGTRWEEPFRALFGDERASYSEALQRHYRRDPGSPPAPEFITPYASSHPWEDFAEIWAHYLHITDTLQTAVQHSLFPDPRRAEFHGRPQLDFDVADLADLIAVWAGFAGSFNELSRSMGKPDPYPFTLSPQVVEKLGFVHTLVQDTRLPSDSGA</sequence>
<organism evidence="2 3">
    <name type="scientific">Microlunatus aurantiacus</name>
    <dbReference type="NCBI Taxonomy" id="446786"/>
    <lineage>
        <taxon>Bacteria</taxon>
        <taxon>Bacillati</taxon>
        <taxon>Actinomycetota</taxon>
        <taxon>Actinomycetes</taxon>
        <taxon>Propionibacteriales</taxon>
        <taxon>Propionibacteriaceae</taxon>
        <taxon>Microlunatus</taxon>
    </lineage>
</organism>
<dbReference type="InterPro" id="IPR031321">
    <property type="entry name" value="UCP012641"/>
</dbReference>
<dbReference type="EMBL" id="BAAAYX010000004">
    <property type="protein sequence ID" value="GAA3702609.1"/>
    <property type="molecule type" value="Genomic_DNA"/>
</dbReference>
<dbReference type="Gene3D" id="3.40.390.70">
    <property type="match status" value="1"/>
</dbReference>
<dbReference type="Pfam" id="PF15887">
    <property type="entry name" value="Peptidase_Mx"/>
    <property type="match status" value="1"/>
</dbReference>
<dbReference type="Proteomes" id="UP001500051">
    <property type="component" value="Unassembled WGS sequence"/>
</dbReference>